<dbReference type="AlphaFoldDB" id="A0A645F9A8"/>
<gene>
    <name evidence="1" type="ORF">SDC9_158263</name>
</gene>
<evidence type="ECO:0000313" key="1">
    <source>
        <dbReference type="EMBL" id="MPN10965.1"/>
    </source>
</evidence>
<comment type="caution">
    <text evidence="1">The sequence shown here is derived from an EMBL/GenBank/DDBJ whole genome shotgun (WGS) entry which is preliminary data.</text>
</comment>
<sequence>MQQLHGVQKNIRQNLPRRLSRFLIRIRFIQPRLDKFDIPVAEYIPDKIVQLLCGKAELVFIQVIRHFAHQMIQFG</sequence>
<accession>A0A645F9A8</accession>
<dbReference type="EMBL" id="VSSQ01057156">
    <property type="protein sequence ID" value="MPN10965.1"/>
    <property type="molecule type" value="Genomic_DNA"/>
</dbReference>
<protein>
    <submittedName>
        <fullName evidence="1">Uncharacterized protein</fullName>
    </submittedName>
</protein>
<name>A0A645F9A8_9ZZZZ</name>
<organism evidence="1">
    <name type="scientific">bioreactor metagenome</name>
    <dbReference type="NCBI Taxonomy" id="1076179"/>
    <lineage>
        <taxon>unclassified sequences</taxon>
        <taxon>metagenomes</taxon>
        <taxon>ecological metagenomes</taxon>
    </lineage>
</organism>
<proteinExistence type="predicted"/>
<reference evidence="1" key="1">
    <citation type="submission" date="2019-08" db="EMBL/GenBank/DDBJ databases">
        <authorList>
            <person name="Kucharzyk K."/>
            <person name="Murdoch R.W."/>
            <person name="Higgins S."/>
            <person name="Loffler F."/>
        </authorList>
    </citation>
    <scope>NUCLEOTIDE SEQUENCE</scope>
</reference>